<dbReference type="Gene3D" id="1.10.1220.10">
    <property type="entry name" value="Met repressor-like"/>
    <property type="match status" value="1"/>
</dbReference>
<dbReference type="EMBL" id="LR797410">
    <property type="protein sequence ID" value="CAB4214147.1"/>
    <property type="molecule type" value="Genomic_DNA"/>
</dbReference>
<accession>A0A6J5Q3J5</accession>
<dbReference type="SUPFAM" id="SSF47598">
    <property type="entry name" value="Ribbon-helix-helix"/>
    <property type="match status" value="1"/>
</dbReference>
<name>A0A6J5Q3J5_9CAUD</name>
<dbReference type="EMBL" id="LR797313">
    <property type="protein sequence ID" value="CAB4202776.1"/>
    <property type="molecule type" value="Genomic_DNA"/>
</dbReference>
<gene>
    <name evidence="1" type="ORF">UFOVP1013_18</name>
    <name evidence="2" type="ORF">UFOVP1364_35</name>
    <name evidence="3" type="ORF">UFOVP1462_18</name>
    <name evidence="4" type="ORF">UFOVP1550_27</name>
</gene>
<dbReference type="EMBL" id="LR796960">
    <property type="protein sequence ID" value="CAB4177972.1"/>
    <property type="molecule type" value="Genomic_DNA"/>
</dbReference>
<evidence type="ECO:0000313" key="4">
    <source>
        <dbReference type="EMBL" id="CAB5228706.1"/>
    </source>
</evidence>
<dbReference type="InterPro" id="IPR010985">
    <property type="entry name" value="Ribbon_hlx_hlx"/>
</dbReference>
<evidence type="ECO:0000313" key="1">
    <source>
        <dbReference type="EMBL" id="CAB4177972.1"/>
    </source>
</evidence>
<organism evidence="1">
    <name type="scientific">uncultured Caudovirales phage</name>
    <dbReference type="NCBI Taxonomy" id="2100421"/>
    <lineage>
        <taxon>Viruses</taxon>
        <taxon>Duplodnaviria</taxon>
        <taxon>Heunggongvirae</taxon>
        <taxon>Uroviricota</taxon>
        <taxon>Caudoviricetes</taxon>
        <taxon>Peduoviridae</taxon>
        <taxon>Maltschvirus</taxon>
        <taxon>Maltschvirus maltsch</taxon>
    </lineage>
</organism>
<sequence length="48" mass="5511">MSNATPIRTVRVSDKLWHKAKVRARRDDTTVSEVINQALQEFVSKKSL</sequence>
<dbReference type="InterPro" id="IPR013321">
    <property type="entry name" value="Arc_rbn_hlx_hlx"/>
</dbReference>
<dbReference type="EMBL" id="LR798392">
    <property type="protein sequence ID" value="CAB5228706.1"/>
    <property type="molecule type" value="Genomic_DNA"/>
</dbReference>
<protein>
    <submittedName>
        <fullName evidence="1">Uncharacterized protein</fullName>
    </submittedName>
</protein>
<evidence type="ECO:0000313" key="2">
    <source>
        <dbReference type="EMBL" id="CAB4202776.1"/>
    </source>
</evidence>
<dbReference type="GO" id="GO:0006355">
    <property type="term" value="P:regulation of DNA-templated transcription"/>
    <property type="evidence" value="ECO:0007669"/>
    <property type="project" value="InterPro"/>
</dbReference>
<evidence type="ECO:0000313" key="3">
    <source>
        <dbReference type="EMBL" id="CAB4214147.1"/>
    </source>
</evidence>
<proteinExistence type="predicted"/>
<reference evidence="1" key="1">
    <citation type="submission" date="2020-05" db="EMBL/GenBank/DDBJ databases">
        <authorList>
            <person name="Chiriac C."/>
            <person name="Salcher M."/>
            <person name="Ghai R."/>
            <person name="Kavagutti S V."/>
        </authorList>
    </citation>
    <scope>NUCLEOTIDE SEQUENCE</scope>
</reference>